<sequence>MRSIEKNFFIKIVLFLLLTNAAIASEIVIKVNKHTNSDYSQNTQLNQEQLRRIFFTRQTHWSDGTPIRAFVLPDKHPLHIRFSKEILGVYPYQLRSAWDRMMYSGTGSPPITVNNIEDMRDKIQFTPGAIGYFAE</sequence>
<dbReference type="AlphaFoldDB" id="A0A1I4EIN1"/>
<dbReference type="EMBL" id="FOSP01000028">
    <property type="protein sequence ID" value="SFL04910.1"/>
    <property type="molecule type" value="Genomic_DNA"/>
</dbReference>
<keyword evidence="2" id="KW-1185">Reference proteome</keyword>
<proteinExistence type="predicted"/>
<reference evidence="2" key="1">
    <citation type="submission" date="2016-10" db="EMBL/GenBank/DDBJ databases">
        <authorList>
            <person name="Varghese N."/>
            <person name="Submissions S."/>
        </authorList>
    </citation>
    <scope>NUCLEOTIDE SEQUENCE [LARGE SCALE GENOMIC DNA]</scope>
    <source>
        <strain evidence="2">Nm69</strain>
    </source>
</reference>
<accession>A0A1I4EIN1</accession>
<dbReference type="Proteomes" id="UP000199533">
    <property type="component" value="Unassembled WGS sequence"/>
</dbReference>
<evidence type="ECO:0008006" key="3">
    <source>
        <dbReference type="Google" id="ProtNLM"/>
    </source>
</evidence>
<name>A0A1I4EIN1_9PROT</name>
<dbReference type="Gene3D" id="3.40.190.10">
    <property type="entry name" value="Periplasmic binding protein-like II"/>
    <property type="match status" value="1"/>
</dbReference>
<gene>
    <name evidence="1" type="ORF">SAMN05216302_102833</name>
</gene>
<protein>
    <recommendedName>
        <fullName evidence="3">PBP domain-containing protein</fullName>
    </recommendedName>
</protein>
<dbReference type="OrthoDB" id="5368589at2"/>
<evidence type="ECO:0000313" key="2">
    <source>
        <dbReference type="Proteomes" id="UP000199533"/>
    </source>
</evidence>
<dbReference type="SUPFAM" id="SSF53850">
    <property type="entry name" value="Periplasmic binding protein-like II"/>
    <property type="match status" value="1"/>
</dbReference>
<dbReference type="RefSeq" id="WP_090701696.1">
    <property type="nucleotide sequence ID" value="NZ_FOSP01000028.1"/>
</dbReference>
<evidence type="ECO:0000313" key="1">
    <source>
        <dbReference type="EMBL" id="SFL04910.1"/>
    </source>
</evidence>
<dbReference type="STRING" id="52441.SAMN05216302_102833"/>
<organism evidence="1 2">
    <name type="scientific">Nitrosomonas aestuarii</name>
    <dbReference type="NCBI Taxonomy" id="52441"/>
    <lineage>
        <taxon>Bacteria</taxon>
        <taxon>Pseudomonadati</taxon>
        <taxon>Pseudomonadota</taxon>
        <taxon>Betaproteobacteria</taxon>
        <taxon>Nitrosomonadales</taxon>
        <taxon>Nitrosomonadaceae</taxon>
        <taxon>Nitrosomonas</taxon>
    </lineage>
</organism>